<protein>
    <submittedName>
        <fullName evidence="2">Uncharacterized protein</fullName>
    </submittedName>
</protein>
<feature type="signal peptide" evidence="1">
    <location>
        <begin position="1"/>
        <end position="16"/>
    </location>
</feature>
<dbReference type="Proteomes" id="UP001497472">
    <property type="component" value="Unassembled WGS sequence"/>
</dbReference>
<evidence type="ECO:0000313" key="2">
    <source>
        <dbReference type="EMBL" id="CAK1553255.1"/>
    </source>
</evidence>
<accession>A0AAV1JYS1</accession>
<keyword evidence="3" id="KW-1185">Reference proteome</keyword>
<reference evidence="2 3" key="1">
    <citation type="submission" date="2023-11" db="EMBL/GenBank/DDBJ databases">
        <authorList>
            <person name="Okamura Y."/>
        </authorList>
    </citation>
    <scope>NUCLEOTIDE SEQUENCE [LARGE SCALE GENOMIC DNA]</scope>
</reference>
<feature type="chain" id="PRO_5043763034" evidence="1">
    <location>
        <begin position="17"/>
        <end position="186"/>
    </location>
</feature>
<dbReference type="EMBL" id="CAVLEF010000215">
    <property type="protein sequence ID" value="CAK1553255.1"/>
    <property type="molecule type" value="Genomic_DNA"/>
</dbReference>
<dbReference type="AlphaFoldDB" id="A0AAV1JYS1"/>
<sequence length="186" mass="21863">MFVFLLLASCSVCAYAKYNIGPEEIKNKDLEHWARRLMHRHLNNMTAEIVKDAHLKLKHADKIQQEHKGSIGYELGTIAAGILERFLFMLKIYRRLSNMEDIKKKKEPVGQFTDALQAMLGTYNEIIMEKAMFFDTLKRFESIDPDQVEKDRILRLISRKPSVFKNRIFRRSGIWNPAEEQFDIID</sequence>
<evidence type="ECO:0000313" key="3">
    <source>
        <dbReference type="Proteomes" id="UP001497472"/>
    </source>
</evidence>
<name>A0AAV1JYS1_9NEOP</name>
<evidence type="ECO:0000256" key="1">
    <source>
        <dbReference type="SAM" id="SignalP"/>
    </source>
</evidence>
<proteinExistence type="predicted"/>
<organism evidence="2 3">
    <name type="scientific">Leptosia nina</name>
    <dbReference type="NCBI Taxonomy" id="320188"/>
    <lineage>
        <taxon>Eukaryota</taxon>
        <taxon>Metazoa</taxon>
        <taxon>Ecdysozoa</taxon>
        <taxon>Arthropoda</taxon>
        <taxon>Hexapoda</taxon>
        <taxon>Insecta</taxon>
        <taxon>Pterygota</taxon>
        <taxon>Neoptera</taxon>
        <taxon>Endopterygota</taxon>
        <taxon>Lepidoptera</taxon>
        <taxon>Glossata</taxon>
        <taxon>Ditrysia</taxon>
        <taxon>Papilionoidea</taxon>
        <taxon>Pieridae</taxon>
        <taxon>Pierinae</taxon>
        <taxon>Leptosia</taxon>
    </lineage>
</organism>
<gene>
    <name evidence="2" type="ORF">LNINA_LOCUS12265</name>
</gene>
<comment type="caution">
    <text evidence="2">The sequence shown here is derived from an EMBL/GenBank/DDBJ whole genome shotgun (WGS) entry which is preliminary data.</text>
</comment>
<keyword evidence="1" id="KW-0732">Signal</keyword>